<evidence type="ECO:0000313" key="2">
    <source>
        <dbReference type="EMBL" id="NXX81975.1"/>
    </source>
</evidence>
<keyword evidence="3" id="KW-1185">Reference proteome</keyword>
<organism evidence="2 3">
    <name type="scientific">Urocolius indicus</name>
    <name type="common">Red-faced mousebird</name>
    <name type="synonym">Colius indicus</name>
    <dbReference type="NCBI Taxonomy" id="458196"/>
    <lineage>
        <taxon>Eukaryota</taxon>
        <taxon>Metazoa</taxon>
        <taxon>Chordata</taxon>
        <taxon>Craniata</taxon>
        <taxon>Vertebrata</taxon>
        <taxon>Euteleostomi</taxon>
        <taxon>Archelosauria</taxon>
        <taxon>Archosauria</taxon>
        <taxon>Dinosauria</taxon>
        <taxon>Saurischia</taxon>
        <taxon>Theropoda</taxon>
        <taxon>Coelurosauria</taxon>
        <taxon>Aves</taxon>
        <taxon>Neognathae</taxon>
        <taxon>Neoaves</taxon>
        <taxon>Telluraves</taxon>
        <taxon>Coraciimorphae</taxon>
        <taxon>Coliiformes</taxon>
        <taxon>Coliidae</taxon>
        <taxon>Urocolius</taxon>
    </lineage>
</organism>
<proteinExistence type="predicted"/>
<dbReference type="GO" id="GO:0008721">
    <property type="term" value="F:D-serine ammonia-lyase activity"/>
    <property type="evidence" value="ECO:0007669"/>
    <property type="project" value="TreeGrafter"/>
</dbReference>
<dbReference type="InterPro" id="IPR029066">
    <property type="entry name" value="PLP-binding_barrel"/>
</dbReference>
<dbReference type="PANTHER" id="PTHR28004">
    <property type="entry name" value="ZGC:162816-RELATED"/>
    <property type="match status" value="1"/>
</dbReference>
<feature type="domain" description="Alanine racemase N-terminal" evidence="1">
    <location>
        <begin position="9"/>
        <end position="131"/>
    </location>
</feature>
<reference evidence="2" key="1">
    <citation type="submission" date="2020-02" db="EMBL/GenBank/DDBJ databases">
        <title>Bird 10,000 Genomes (B10K) Project - Family phase.</title>
        <authorList>
            <person name="Zhang G."/>
        </authorList>
    </citation>
    <scope>NUCLEOTIDE SEQUENCE</scope>
    <source>
        <strain evidence="2">B10K-DU-030-59</strain>
    </source>
</reference>
<dbReference type="Proteomes" id="UP000654395">
    <property type="component" value="Unassembled WGS sequence"/>
</dbReference>
<dbReference type="AlphaFoldDB" id="A0A852L098"/>
<dbReference type="Pfam" id="PF01168">
    <property type="entry name" value="Ala_racemase_N"/>
    <property type="match status" value="1"/>
</dbReference>
<dbReference type="InterPro" id="IPR051466">
    <property type="entry name" value="D-amino_acid_metab_enzyme"/>
</dbReference>
<sequence length="157" mass="16706">EGAELATGGSRRGIAVSTLAEARFFAAGGFGDILYAFPLPGPERMEECAALARSLEAFQLLIDDPQALALLRRYLLPPGKRWLVWLKLDCGNGRAGVLPTDPAALSLARAIAEDAPEEMRLVGVYAHCGNTYGCRDIAAVQSIARDTTAAVLSFVET</sequence>
<dbReference type="InterPro" id="IPR001608">
    <property type="entry name" value="Ala_racemase_N"/>
</dbReference>
<evidence type="ECO:0000259" key="1">
    <source>
        <dbReference type="Pfam" id="PF01168"/>
    </source>
</evidence>
<dbReference type="OrthoDB" id="20198at2759"/>
<dbReference type="PANTHER" id="PTHR28004:SF2">
    <property type="entry name" value="D-SERINE DEHYDRATASE"/>
    <property type="match status" value="1"/>
</dbReference>
<evidence type="ECO:0000313" key="3">
    <source>
        <dbReference type="Proteomes" id="UP000654395"/>
    </source>
</evidence>
<dbReference type="Gene3D" id="3.20.20.10">
    <property type="entry name" value="Alanine racemase"/>
    <property type="match status" value="1"/>
</dbReference>
<accession>A0A852L098</accession>
<dbReference type="EMBL" id="WBNH01007771">
    <property type="protein sequence ID" value="NXX81975.1"/>
    <property type="molecule type" value="Genomic_DNA"/>
</dbReference>
<dbReference type="GO" id="GO:0036088">
    <property type="term" value="P:D-serine catabolic process"/>
    <property type="evidence" value="ECO:0007669"/>
    <property type="project" value="TreeGrafter"/>
</dbReference>
<feature type="non-terminal residue" evidence="2">
    <location>
        <position position="157"/>
    </location>
</feature>
<comment type="caution">
    <text evidence="2">The sequence shown here is derived from an EMBL/GenBank/DDBJ whole genome shotgun (WGS) entry which is preliminary data.</text>
</comment>
<name>A0A852L098_UROIN</name>
<feature type="non-terminal residue" evidence="2">
    <location>
        <position position="1"/>
    </location>
</feature>
<dbReference type="SUPFAM" id="SSF51419">
    <property type="entry name" value="PLP-binding barrel"/>
    <property type="match status" value="1"/>
</dbReference>
<gene>
    <name evidence="2" type="primary">Dsd1</name>
    <name evidence="2" type="ORF">UROIND_R07238</name>
</gene>
<protein>
    <submittedName>
        <fullName evidence="2">DSD1 dehydratase</fullName>
    </submittedName>
</protein>